<name>A0A0L1MLX8_PSESX</name>
<protein>
    <submittedName>
        <fullName evidence="1">Uncharacterized protein</fullName>
    </submittedName>
</protein>
<organism evidence="1 2">
    <name type="scientific">Pseudomonas syringae</name>
    <dbReference type="NCBI Taxonomy" id="317"/>
    <lineage>
        <taxon>Bacteria</taxon>
        <taxon>Pseudomonadati</taxon>
        <taxon>Pseudomonadota</taxon>
        <taxon>Gammaproteobacteria</taxon>
        <taxon>Pseudomonadales</taxon>
        <taxon>Pseudomonadaceae</taxon>
        <taxon>Pseudomonas</taxon>
    </lineage>
</organism>
<proteinExistence type="predicted"/>
<reference evidence="1 2" key="1">
    <citation type="submission" date="2015-06" db="EMBL/GenBank/DDBJ databases">
        <authorList>
            <person name="Hoefler B.C."/>
            <person name="Straight P.D."/>
        </authorList>
    </citation>
    <scope>NUCLEOTIDE SEQUENCE [LARGE SCALE GENOMIC DNA]</scope>
    <source>
        <strain evidence="1 2">Riq4</strain>
    </source>
</reference>
<sequence length="174" mass="20048">MWVTQTYLGKVEPDAKIFVYYLFEDYNSTQGEFTERVQSRLEEMGITYESNVSLLMPNPRYAARIEAEVRGIENLWWSLQGKLPGVFVSTSPLSAFDIEKGNYYFASFHNTDPTSAAEVIRELQRLIDNQLAHDFKSAKPEQKNKLLQRIYNAIEAKPGVFGFAIDLKKLTKKH</sequence>
<accession>A0A0L1MLX8</accession>
<dbReference type="EMBL" id="LFQK01000004">
    <property type="protein sequence ID" value="KNH29497.1"/>
    <property type="molecule type" value="Genomic_DNA"/>
</dbReference>
<evidence type="ECO:0000313" key="1">
    <source>
        <dbReference type="EMBL" id="KNH29497.1"/>
    </source>
</evidence>
<evidence type="ECO:0000313" key="2">
    <source>
        <dbReference type="Proteomes" id="UP000036955"/>
    </source>
</evidence>
<comment type="caution">
    <text evidence="1">The sequence shown here is derived from an EMBL/GenBank/DDBJ whole genome shotgun (WGS) entry which is preliminary data.</text>
</comment>
<dbReference type="PATRIC" id="fig|317.197.peg.3774"/>
<dbReference type="AlphaFoldDB" id="A0A0L1MLX8"/>
<dbReference type="OrthoDB" id="9256127at2"/>
<dbReference type="Proteomes" id="UP000036955">
    <property type="component" value="Unassembled WGS sequence"/>
</dbReference>
<gene>
    <name evidence="1" type="ORF">ACS77_02110</name>
</gene>